<dbReference type="RefSeq" id="WP_330815348.1">
    <property type="nucleotide sequence ID" value="NZ_JAZBJO010000044.1"/>
</dbReference>
<dbReference type="EMBL" id="JAZBJO010000044">
    <property type="protein sequence ID" value="MEE4598192.1"/>
    <property type="molecule type" value="Genomic_DNA"/>
</dbReference>
<sequence>MTTTQPYPPGTKWTWTGRQYRTPPFAEELVLHWEPNGSPLSDDYLPEEADALKLWRRWVDECADRAHWDWPALYRPGEVPILWSVTTPKVVGVFEFAPHAVDRRGAAAPRIRENFLTHYTDPVHARPASG</sequence>
<proteinExistence type="predicted"/>
<evidence type="ECO:0000313" key="1">
    <source>
        <dbReference type="EMBL" id="MEE4598192.1"/>
    </source>
</evidence>
<reference evidence="1 2" key="1">
    <citation type="submission" date="2023-11" db="EMBL/GenBank/DDBJ databases">
        <title>30 novel species of actinomycetes from the DSMZ collection.</title>
        <authorList>
            <person name="Nouioui I."/>
        </authorList>
    </citation>
    <scope>NUCLEOTIDE SEQUENCE [LARGE SCALE GENOMIC DNA]</scope>
    <source>
        <strain evidence="1 2">DSM 41524</strain>
    </source>
</reference>
<evidence type="ECO:0008006" key="3">
    <source>
        <dbReference type="Google" id="ProtNLM"/>
    </source>
</evidence>
<name>A0ABU7Q9Y8_9ACTN</name>
<comment type="caution">
    <text evidence="1">The sequence shown here is derived from an EMBL/GenBank/DDBJ whole genome shotgun (WGS) entry which is preliminary data.</text>
</comment>
<evidence type="ECO:0000313" key="2">
    <source>
        <dbReference type="Proteomes" id="UP001354709"/>
    </source>
</evidence>
<keyword evidence="2" id="KW-1185">Reference proteome</keyword>
<accession>A0ABU7Q9Y8</accession>
<gene>
    <name evidence="1" type="ORF">V2J94_41215</name>
</gene>
<protein>
    <recommendedName>
        <fullName evidence="3">Acetyltransferase</fullName>
    </recommendedName>
</protein>
<dbReference type="Proteomes" id="UP001354709">
    <property type="component" value="Unassembled WGS sequence"/>
</dbReference>
<organism evidence="1 2">
    <name type="scientific">Streptomyces asiaticus subsp. ignotus</name>
    <dbReference type="NCBI Taxonomy" id="3098222"/>
    <lineage>
        <taxon>Bacteria</taxon>
        <taxon>Bacillati</taxon>
        <taxon>Actinomycetota</taxon>
        <taxon>Actinomycetes</taxon>
        <taxon>Kitasatosporales</taxon>
        <taxon>Streptomycetaceae</taxon>
        <taxon>Streptomyces</taxon>
        <taxon>Streptomyces violaceusniger group</taxon>
    </lineage>
</organism>